<keyword evidence="2" id="KW-0472">Membrane</keyword>
<evidence type="ECO:0008006" key="5">
    <source>
        <dbReference type="Google" id="ProtNLM"/>
    </source>
</evidence>
<feature type="transmembrane region" description="Helical" evidence="2">
    <location>
        <begin position="12"/>
        <end position="33"/>
    </location>
</feature>
<dbReference type="Proteomes" id="UP000051863">
    <property type="component" value="Unassembled WGS sequence"/>
</dbReference>
<keyword evidence="2" id="KW-0812">Transmembrane</keyword>
<sequence>MRELAEMATDATIATAANKVTVFGGGAVFLIGGLTVNEVAALGGLVLAAVSMLIQMLYTRRSNRRQEAADERQAAADERQRISDAAREVRELEEHAVRMAVLRKKGESNV</sequence>
<proteinExistence type="predicted"/>
<organism evidence="3 4">
    <name type="scientific">Stenotrophomonas terrae</name>
    <dbReference type="NCBI Taxonomy" id="405446"/>
    <lineage>
        <taxon>Bacteria</taxon>
        <taxon>Pseudomonadati</taxon>
        <taxon>Pseudomonadota</taxon>
        <taxon>Gammaproteobacteria</taxon>
        <taxon>Lysobacterales</taxon>
        <taxon>Lysobacteraceae</taxon>
        <taxon>Stenotrophomonas</taxon>
    </lineage>
</organism>
<dbReference type="RefSeq" id="WP_057629522.1">
    <property type="nucleotide sequence ID" value="NZ_LDJJ01000051.1"/>
</dbReference>
<feature type="transmembrane region" description="Helical" evidence="2">
    <location>
        <begin position="39"/>
        <end position="58"/>
    </location>
</feature>
<dbReference type="EMBL" id="LDJJ01000051">
    <property type="protein sequence ID" value="KRG65809.1"/>
    <property type="molecule type" value="Genomic_DNA"/>
</dbReference>
<protein>
    <recommendedName>
        <fullName evidence="5">Holin</fullName>
    </recommendedName>
</protein>
<name>A0A0R0CJM5_9GAMM</name>
<accession>A0A0R0CJM5</accession>
<comment type="caution">
    <text evidence="3">The sequence shown here is derived from an EMBL/GenBank/DDBJ whole genome shotgun (WGS) entry which is preliminary data.</text>
</comment>
<dbReference type="PATRIC" id="fig|405446.3.peg.2681"/>
<evidence type="ECO:0000313" key="3">
    <source>
        <dbReference type="EMBL" id="KRG65809.1"/>
    </source>
</evidence>
<keyword evidence="4" id="KW-1185">Reference proteome</keyword>
<evidence type="ECO:0000256" key="2">
    <source>
        <dbReference type="SAM" id="Phobius"/>
    </source>
</evidence>
<feature type="coiled-coil region" evidence="1">
    <location>
        <begin position="65"/>
        <end position="95"/>
    </location>
</feature>
<keyword evidence="2" id="KW-1133">Transmembrane helix</keyword>
<evidence type="ECO:0000313" key="4">
    <source>
        <dbReference type="Proteomes" id="UP000051863"/>
    </source>
</evidence>
<gene>
    <name evidence="3" type="ORF">ABB27_14665</name>
</gene>
<keyword evidence="1" id="KW-0175">Coiled coil</keyword>
<reference evidence="3 4" key="1">
    <citation type="submission" date="2015-05" db="EMBL/GenBank/DDBJ databases">
        <title>Genome sequencing and analysis of members of genus Stenotrophomonas.</title>
        <authorList>
            <person name="Patil P.P."/>
            <person name="Midha S."/>
            <person name="Patil P.B."/>
        </authorList>
    </citation>
    <scope>NUCLEOTIDE SEQUENCE [LARGE SCALE GENOMIC DNA]</scope>
    <source>
        <strain evidence="3 4">DSM 18941</strain>
    </source>
</reference>
<evidence type="ECO:0000256" key="1">
    <source>
        <dbReference type="SAM" id="Coils"/>
    </source>
</evidence>
<dbReference type="AlphaFoldDB" id="A0A0R0CJM5"/>